<evidence type="ECO:0000313" key="2">
    <source>
        <dbReference type="EMBL" id="QQQ18249.1"/>
    </source>
</evidence>
<evidence type="ECO:0000313" key="3">
    <source>
        <dbReference type="Proteomes" id="UP000595448"/>
    </source>
</evidence>
<reference evidence="2 3" key="1">
    <citation type="submission" date="2021-01" db="EMBL/GenBank/DDBJ databases">
        <title>Brevundimonas vitis sp. nov., an bacterium isolated from grape (Vitis vinifera).</title>
        <authorList>
            <person name="Jiang L."/>
            <person name="Lee J."/>
        </authorList>
    </citation>
    <scope>NUCLEOTIDE SEQUENCE [LARGE SCALE GENOMIC DNA]</scope>
    <source>
        <strain evidence="2 3">GRTSA-9</strain>
    </source>
</reference>
<feature type="region of interest" description="Disordered" evidence="1">
    <location>
        <begin position="13"/>
        <end position="98"/>
    </location>
</feature>
<keyword evidence="3" id="KW-1185">Reference proteome</keyword>
<protein>
    <submittedName>
        <fullName evidence="2">Uncharacterized protein</fullName>
    </submittedName>
</protein>
<accession>A0ABX7BL01</accession>
<dbReference type="Proteomes" id="UP000595448">
    <property type="component" value="Chromosome"/>
</dbReference>
<feature type="region of interest" description="Disordered" evidence="1">
    <location>
        <begin position="134"/>
        <end position="182"/>
    </location>
</feature>
<evidence type="ECO:0000256" key="1">
    <source>
        <dbReference type="SAM" id="MobiDB-lite"/>
    </source>
</evidence>
<dbReference type="RefSeq" id="WP_201102621.1">
    <property type="nucleotide sequence ID" value="NZ_CP067977.1"/>
</dbReference>
<name>A0ABX7BL01_9CAUL</name>
<feature type="compositionally biased region" description="Polar residues" evidence="1">
    <location>
        <begin position="157"/>
        <end position="172"/>
    </location>
</feature>
<proteinExistence type="predicted"/>
<sequence>MGVILIGLSAFLGQDPGQDGPMVTAPAPVAAGNQAPSPSQSPGVTRIAPPLGDTPSSPARPAVQPAEDDAFDRAFADSRSLASAPSAEPRPLPPEALSDPVAYAAQQCRPGIRPSGEEIEACFTRIETQIRNARRAEEAARAPRTTCRQQVVRDQDGQSVSTEASCTISSGDTPPASIPFGD</sequence>
<feature type="compositionally biased region" description="Polar residues" evidence="1">
    <location>
        <begin position="34"/>
        <end position="43"/>
    </location>
</feature>
<gene>
    <name evidence="2" type="ORF">JIP62_13235</name>
</gene>
<organism evidence="2 3">
    <name type="scientific">Brevundimonas vitisensis</name>
    <dbReference type="NCBI Taxonomy" id="2800818"/>
    <lineage>
        <taxon>Bacteria</taxon>
        <taxon>Pseudomonadati</taxon>
        <taxon>Pseudomonadota</taxon>
        <taxon>Alphaproteobacteria</taxon>
        <taxon>Caulobacterales</taxon>
        <taxon>Caulobacteraceae</taxon>
        <taxon>Brevundimonas</taxon>
    </lineage>
</organism>
<dbReference type="EMBL" id="CP067977">
    <property type="protein sequence ID" value="QQQ18249.1"/>
    <property type="molecule type" value="Genomic_DNA"/>
</dbReference>